<evidence type="ECO:0000256" key="3">
    <source>
        <dbReference type="SAM" id="SignalP"/>
    </source>
</evidence>
<keyword evidence="7" id="KW-1185">Reference proteome</keyword>
<feature type="domain" description="CusB-like beta-barrel" evidence="5">
    <location>
        <begin position="203"/>
        <end position="276"/>
    </location>
</feature>
<dbReference type="InterPro" id="IPR058792">
    <property type="entry name" value="Beta-barrel_RND_2"/>
</dbReference>
<dbReference type="Proteomes" id="UP000500826">
    <property type="component" value="Chromosome"/>
</dbReference>
<accession>A0ABX6P399</accession>
<evidence type="ECO:0000256" key="2">
    <source>
        <dbReference type="SAM" id="Coils"/>
    </source>
</evidence>
<dbReference type="EMBL" id="CP053418">
    <property type="protein sequence ID" value="QJW84596.1"/>
    <property type="molecule type" value="Genomic_DNA"/>
</dbReference>
<protein>
    <submittedName>
        <fullName evidence="6">Efflux RND transporter periplasmic adaptor subunit</fullName>
    </submittedName>
</protein>
<evidence type="ECO:0000313" key="6">
    <source>
        <dbReference type="EMBL" id="QJW84596.1"/>
    </source>
</evidence>
<dbReference type="SUPFAM" id="SSF111369">
    <property type="entry name" value="HlyD-like secretion proteins"/>
    <property type="match status" value="1"/>
</dbReference>
<evidence type="ECO:0000313" key="7">
    <source>
        <dbReference type="Proteomes" id="UP000500826"/>
    </source>
</evidence>
<keyword evidence="2" id="KW-0175">Coiled coil</keyword>
<dbReference type="Gene3D" id="2.40.30.170">
    <property type="match status" value="1"/>
</dbReference>
<feature type="chain" id="PRO_5046719460" evidence="3">
    <location>
        <begin position="29"/>
        <end position="285"/>
    </location>
</feature>
<dbReference type="InterPro" id="IPR006143">
    <property type="entry name" value="RND_pump_MFP"/>
</dbReference>
<dbReference type="NCBIfam" id="TIGR01730">
    <property type="entry name" value="RND_mfp"/>
    <property type="match status" value="1"/>
</dbReference>
<feature type="coiled-coil region" evidence="2">
    <location>
        <begin position="125"/>
        <end position="159"/>
    </location>
</feature>
<keyword evidence="3" id="KW-0732">Signal</keyword>
<name>A0ABX6P399_9BURK</name>
<dbReference type="Pfam" id="PF25954">
    <property type="entry name" value="Beta-barrel_RND_2"/>
    <property type="match status" value="1"/>
</dbReference>
<proteinExistence type="inferred from homology"/>
<dbReference type="PANTHER" id="PTHR30469">
    <property type="entry name" value="MULTIDRUG RESISTANCE PROTEIN MDTA"/>
    <property type="match status" value="1"/>
</dbReference>
<sequence length="285" mass="30431">MTAAAQMLTPKRALLAALLACVPVLAPAQDFPGLVQPLHDITLSTGVGGVVASKHVVPGSRVRAQQVLMVLDDRLQAVEADRRRVMLLDTSELRATEERLRIARTLYEDARVVFDKTGSISRDELMRLEGEYRATQGRLEQLQALKEREKLEHHGAVQERQMRQLVAPVGGVVTKVDVDVGEWAKPGEPLIRLVDASTLVFRANLPQAAVGNLKPGAVVPVLVEDGARVMQVPGRVTFVSPVADPASGLVEVRANVGNPGGQLRPGSKAMVRLGGAAAAGAGRQP</sequence>
<feature type="domain" description="Multidrug resistance protein MdtA-like barrel-sandwich hybrid" evidence="4">
    <location>
        <begin position="42"/>
        <end position="191"/>
    </location>
</feature>
<gene>
    <name evidence="6" type="ORF">HK414_15740</name>
</gene>
<organism evidence="6 7">
    <name type="scientific">Ramlibacter terrae</name>
    <dbReference type="NCBI Taxonomy" id="2732511"/>
    <lineage>
        <taxon>Bacteria</taxon>
        <taxon>Pseudomonadati</taxon>
        <taxon>Pseudomonadota</taxon>
        <taxon>Betaproteobacteria</taxon>
        <taxon>Burkholderiales</taxon>
        <taxon>Comamonadaceae</taxon>
        <taxon>Ramlibacter</taxon>
    </lineage>
</organism>
<dbReference type="Gene3D" id="2.40.50.100">
    <property type="match status" value="1"/>
</dbReference>
<evidence type="ECO:0000259" key="4">
    <source>
        <dbReference type="Pfam" id="PF25917"/>
    </source>
</evidence>
<dbReference type="Pfam" id="PF25917">
    <property type="entry name" value="BSH_RND"/>
    <property type="match status" value="1"/>
</dbReference>
<evidence type="ECO:0000259" key="5">
    <source>
        <dbReference type="Pfam" id="PF25954"/>
    </source>
</evidence>
<feature type="signal peptide" evidence="3">
    <location>
        <begin position="1"/>
        <end position="28"/>
    </location>
</feature>
<reference evidence="6 7" key="1">
    <citation type="submission" date="2020-05" db="EMBL/GenBank/DDBJ databases">
        <title>Ramlibacter rhizophilus sp. nov., isolated from rhizosphere soil of national flower Mugunghwa from South Korea.</title>
        <authorList>
            <person name="Zheng-Fei Y."/>
            <person name="Huan T."/>
        </authorList>
    </citation>
    <scope>NUCLEOTIDE SEQUENCE [LARGE SCALE GENOMIC DNA]</scope>
    <source>
        <strain evidence="6 7">H242</strain>
    </source>
</reference>
<dbReference type="InterPro" id="IPR058625">
    <property type="entry name" value="MdtA-like_BSH"/>
</dbReference>
<dbReference type="PANTHER" id="PTHR30469:SF15">
    <property type="entry name" value="HLYD FAMILY OF SECRETION PROTEINS"/>
    <property type="match status" value="1"/>
</dbReference>
<evidence type="ECO:0000256" key="1">
    <source>
        <dbReference type="ARBA" id="ARBA00009477"/>
    </source>
</evidence>
<comment type="similarity">
    <text evidence="1">Belongs to the membrane fusion protein (MFP) (TC 8.A.1) family.</text>
</comment>